<dbReference type="Proteomes" id="UP000650833">
    <property type="component" value="Unassembled WGS sequence"/>
</dbReference>
<evidence type="ECO:0000313" key="1">
    <source>
        <dbReference type="EMBL" id="KAG2207315.1"/>
    </source>
</evidence>
<accession>A0A8H7RBL5</accession>
<evidence type="ECO:0000313" key="2">
    <source>
        <dbReference type="Proteomes" id="UP000650833"/>
    </source>
</evidence>
<name>A0A8H7RBL5_9FUNG</name>
<dbReference type="PANTHER" id="PTHR39472:SF1">
    <property type="entry name" value="EXPRESSED PROTEIN"/>
    <property type="match status" value="1"/>
</dbReference>
<reference evidence="1" key="1">
    <citation type="submission" date="2020-12" db="EMBL/GenBank/DDBJ databases">
        <title>Metabolic potential, ecology and presence of endohyphal bacteria is reflected in genomic diversity of Mucoromycotina.</title>
        <authorList>
            <person name="Muszewska A."/>
            <person name="Okrasinska A."/>
            <person name="Steczkiewicz K."/>
            <person name="Drgas O."/>
            <person name="Orlowska M."/>
            <person name="Perlinska-Lenart U."/>
            <person name="Aleksandrzak-Piekarczyk T."/>
            <person name="Szatraj K."/>
            <person name="Zielenkiewicz U."/>
            <person name="Pilsyk S."/>
            <person name="Malc E."/>
            <person name="Mieczkowski P."/>
            <person name="Kruszewska J.S."/>
            <person name="Biernat P."/>
            <person name="Pawlowska J."/>
        </authorList>
    </citation>
    <scope>NUCLEOTIDE SEQUENCE</scope>
    <source>
        <strain evidence="1">CBS 226.32</strain>
    </source>
</reference>
<gene>
    <name evidence="1" type="ORF">INT46_004776</name>
</gene>
<keyword evidence="2" id="KW-1185">Reference proteome</keyword>
<dbReference type="AlphaFoldDB" id="A0A8H7RBL5"/>
<comment type="caution">
    <text evidence="1">The sequence shown here is derived from an EMBL/GenBank/DDBJ whole genome shotgun (WGS) entry which is preliminary data.</text>
</comment>
<sequence>MEEEIIQKIYKLTNELAAQQQSNQDLASTLNSQLADLKTKAAAKSSSDEDQDVLIPHPLLPEQRDQVLEDLQNRLEKALSDQHSTLLTNQNLEKEVNELQGLVKEYESGLETITSKFRTHANATTEGQIRLRREYEALLNAEKVDLSVEKGTTAALFVENTMLQTQLRQLSKSLRDVYKHESIDIHDQQISQLKKENQDLLELLKISQLPDIETNTEEKISPVLQVARTGVVEEFFD</sequence>
<dbReference type="OrthoDB" id="21214at2759"/>
<proteinExistence type="predicted"/>
<protein>
    <submittedName>
        <fullName evidence="1">Uncharacterized protein</fullName>
    </submittedName>
</protein>
<organism evidence="1 2">
    <name type="scientific">Mucor plumbeus</name>
    <dbReference type="NCBI Taxonomy" id="97098"/>
    <lineage>
        <taxon>Eukaryota</taxon>
        <taxon>Fungi</taxon>
        <taxon>Fungi incertae sedis</taxon>
        <taxon>Mucoromycota</taxon>
        <taxon>Mucoromycotina</taxon>
        <taxon>Mucoromycetes</taxon>
        <taxon>Mucorales</taxon>
        <taxon>Mucorineae</taxon>
        <taxon>Mucoraceae</taxon>
        <taxon>Mucor</taxon>
    </lineage>
</organism>
<dbReference type="EMBL" id="JAEPRC010000130">
    <property type="protein sequence ID" value="KAG2207315.1"/>
    <property type="molecule type" value="Genomic_DNA"/>
</dbReference>
<dbReference type="PANTHER" id="PTHR39472">
    <property type="entry name" value="EXPRESSED PROTEIN"/>
    <property type="match status" value="1"/>
</dbReference>